<evidence type="ECO:0000313" key="5">
    <source>
        <dbReference type="Proteomes" id="UP001209681"/>
    </source>
</evidence>
<dbReference type="InterPro" id="IPR017871">
    <property type="entry name" value="ABC_transporter-like_CS"/>
</dbReference>
<dbReference type="EMBL" id="JAPFPW010000017">
    <property type="protein sequence ID" value="MCW7754872.1"/>
    <property type="molecule type" value="Genomic_DNA"/>
</dbReference>
<keyword evidence="1" id="KW-0547">Nucleotide-binding</keyword>
<evidence type="ECO:0000313" key="4">
    <source>
        <dbReference type="EMBL" id="MCW7754872.1"/>
    </source>
</evidence>
<dbReference type="PANTHER" id="PTHR24220:SF692">
    <property type="entry name" value="ABC TRANSPORTER DOMAIN-CONTAINING PROTEIN"/>
    <property type="match status" value="1"/>
</dbReference>
<name>A0ABT3NBN3_9BACT</name>
<dbReference type="Gene3D" id="3.40.50.300">
    <property type="entry name" value="P-loop containing nucleotide triphosphate hydrolases"/>
    <property type="match status" value="1"/>
</dbReference>
<dbReference type="InterPro" id="IPR015854">
    <property type="entry name" value="ABC_transpr_LolD-like"/>
</dbReference>
<evidence type="ECO:0000256" key="1">
    <source>
        <dbReference type="ARBA" id="ARBA00022741"/>
    </source>
</evidence>
<keyword evidence="2 4" id="KW-0067">ATP-binding</keyword>
<dbReference type="Pfam" id="PF00005">
    <property type="entry name" value="ABC_tran"/>
    <property type="match status" value="1"/>
</dbReference>
<gene>
    <name evidence="4" type="ORF">OOT00_12845</name>
</gene>
<dbReference type="SMART" id="SM00382">
    <property type="entry name" value="AAA"/>
    <property type="match status" value="1"/>
</dbReference>
<protein>
    <submittedName>
        <fullName evidence="4">ATP-binding cassette domain-containing protein</fullName>
    </submittedName>
</protein>
<reference evidence="4 5" key="1">
    <citation type="submission" date="2022-11" db="EMBL/GenBank/DDBJ databases">
        <title>Desulfobotulus tamanensis H1 sp. nov. - anaerobic, alkaliphilic, sulphate reducing bacterium isolated from terrestrial mud volcano.</title>
        <authorList>
            <person name="Frolova A."/>
            <person name="Merkel A.Y."/>
            <person name="Slobodkin A.I."/>
        </authorList>
    </citation>
    <scope>NUCLEOTIDE SEQUENCE [LARGE SCALE GENOMIC DNA]</scope>
    <source>
        <strain evidence="4 5">H1</strain>
    </source>
</reference>
<organism evidence="4 5">
    <name type="scientific">Desulfobotulus pelophilus</name>
    <dbReference type="NCBI Taxonomy" id="2823377"/>
    <lineage>
        <taxon>Bacteria</taxon>
        <taxon>Pseudomonadati</taxon>
        <taxon>Thermodesulfobacteriota</taxon>
        <taxon>Desulfobacteria</taxon>
        <taxon>Desulfobacterales</taxon>
        <taxon>Desulfobacteraceae</taxon>
        <taxon>Desulfobotulus</taxon>
    </lineage>
</organism>
<keyword evidence="5" id="KW-1185">Reference proteome</keyword>
<sequence length="265" mass="28695">MIRLEGIVKTFHGGTADENPVFSGLELAIPEGSFVTVIGSNGAGKSTLLNLISGKIFADAGRVVINGMDMGREPEHRRARYIGRIFQDPLAGTAATMSVEDNLMIAARKGFRGLRISLNAKRRVLFRDHLSRLGMGLENRMRDNVGLLSGGQRQALTLLMMVMSRPSLILLDEHTAALDPRNAARVMDLTCSFVQDYGLTTLMVTHNMAHAIRYGNRLLMMDGGKIVLDIAGEEKTSLTVEGLVKRFADLGATASDALLLARSGA</sequence>
<dbReference type="PROSITE" id="PS00211">
    <property type="entry name" value="ABC_TRANSPORTER_1"/>
    <property type="match status" value="1"/>
</dbReference>
<dbReference type="RefSeq" id="WP_265425786.1">
    <property type="nucleotide sequence ID" value="NZ_JAPFPW010000017.1"/>
</dbReference>
<dbReference type="PANTHER" id="PTHR24220">
    <property type="entry name" value="IMPORT ATP-BINDING PROTEIN"/>
    <property type="match status" value="1"/>
</dbReference>
<dbReference type="GO" id="GO:0005524">
    <property type="term" value="F:ATP binding"/>
    <property type="evidence" value="ECO:0007669"/>
    <property type="project" value="UniProtKB-KW"/>
</dbReference>
<dbReference type="PROSITE" id="PS50893">
    <property type="entry name" value="ABC_TRANSPORTER_2"/>
    <property type="match status" value="1"/>
</dbReference>
<accession>A0ABT3NBN3</accession>
<dbReference type="InterPro" id="IPR003593">
    <property type="entry name" value="AAA+_ATPase"/>
</dbReference>
<proteinExistence type="predicted"/>
<dbReference type="SUPFAM" id="SSF52540">
    <property type="entry name" value="P-loop containing nucleoside triphosphate hydrolases"/>
    <property type="match status" value="1"/>
</dbReference>
<comment type="caution">
    <text evidence="4">The sequence shown here is derived from an EMBL/GenBank/DDBJ whole genome shotgun (WGS) entry which is preliminary data.</text>
</comment>
<feature type="domain" description="ABC transporter" evidence="3">
    <location>
        <begin position="2"/>
        <end position="248"/>
    </location>
</feature>
<dbReference type="Proteomes" id="UP001209681">
    <property type="component" value="Unassembled WGS sequence"/>
</dbReference>
<evidence type="ECO:0000259" key="3">
    <source>
        <dbReference type="PROSITE" id="PS50893"/>
    </source>
</evidence>
<dbReference type="InterPro" id="IPR027417">
    <property type="entry name" value="P-loop_NTPase"/>
</dbReference>
<dbReference type="InterPro" id="IPR003439">
    <property type="entry name" value="ABC_transporter-like_ATP-bd"/>
</dbReference>
<evidence type="ECO:0000256" key="2">
    <source>
        <dbReference type="ARBA" id="ARBA00022840"/>
    </source>
</evidence>